<dbReference type="SUPFAM" id="SSF51735">
    <property type="entry name" value="NAD(P)-binding Rossmann-fold domains"/>
    <property type="match status" value="1"/>
</dbReference>
<evidence type="ECO:0000259" key="2">
    <source>
        <dbReference type="Pfam" id="PF03446"/>
    </source>
</evidence>
<dbReference type="AlphaFoldDB" id="A0A1M5X3E7"/>
<feature type="domain" description="6-phosphogluconate dehydrogenase NADP-binding" evidence="2">
    <location>
        <begin position="9"/>
        <end position="107"/>
    </location>
</feature>
<dbReference type="PANTHER" id="PTHR38015:SF1">
    <property type="entry name" value="OPINE DEHYDROGENASE DOMAIN-CONTAINING PROTEIN"/>
    <property type="match status" value="1"/>
</dbReference>
<organism evidence="3 4">
    <name type="scientific">Bradyrhizobium erythrophlei</name>
    <dbReference type="NCBI Taxonomy" id="1437360"/>
    <lineage>
        <taxon>Bacteria</taxon>
        <taxon>Pseudomonadati</taxon>
        <taxon>Pseudomonadota</taxon>
        <taxon>Alphaproteobacteria</taxon>
        <taxon>Hyphomicrobiales</taxon>
        <taxon>Nitrobacteraceae</taxon>
        <taxon>Bradyrhizobium</taxon>
    </lineage>
</organism>
<dbReference type="Pfam" id="PF03446">
    <property type="entry name" value="NAD_binding_2"/>
    <property type="match status" value="1"/>
</dbReference>
<dbReference type="InterPro" id="IPR006115">
    <property type="entry name" value="6PGDH_NADP-bd"/>
</dbReference>
<protein>
    <submittedName>
        <fullName evidence="3">Opine dehydrogenase</fullName>
    </submittedName>
</protein>
<dbReference type="GO" id="GO:0016491">
    <property type="term" value="F:oxidoreductase activity"/>
    <property type="evidence" value="ECO:0007669"/>
    <property type="project" value="InterPro"/>
</dbReference>
<feature type="domain" description="Opine dehydrogenase" evidence="1">
    <location>
        <begin position="186"/>
        <end position="335"/>
    </location>
</feature>
<sequence length="369" mass="39493">MAASAIERVAIIGAGNGGCAAAADLVKSGFDVRLYGRSPSTIEPLVARGGVEYEGVLGEGFAPISVITNDASEAMRDAHAVLVMGPTHAHVSMAETVARHLKPGQIFFAAPGHTLTLLPNTLRDGGHEKPVTCESATLPYICRKLTPIRVKISRKAAKLKFAAFPATRTRELAERLLPLFPAISPVASLLDTVFPYTNAIHHPPALLCNIGRVEATGGDYCHYYEGITPSVGRIIDALDAERVAIASAFGCVVDKLSDYFFQIGYTNEEGRDGGNAYSVFHNSEPNRWIKAPPSIDYRFFNEDIPFGLVPLTELARLAGVQTPASDAVILLASIATGKSYRDGGLTSARMRIDGMDIAAVKTLLEHGYE</sequence>
<dbReference type="Pfam" id="PF02317">
    <property type="entry name" value="Octopine_DH"/>
    <property type="match status" value="1"/>
</dbReference>
<dbReference type="Gene3D" id="1.10.1040.10">
    <property type="entry name" value="N-(1-d-carboxylethyl)-l-norvaline Dehydrogenase, domain 2"/>
    <property type="match status" value="1"/>
</dbReference>
<dbReference type="Proteomes" id="UP000189796">
    <property type="component" value="Chromosome I"/>
</dbReference>
<dbReference type="GO" id="GO:0050661">
    <property type="term" value="F:NADP binding"/>
    <property type="evidence" value="ECO:0007669"/>
    <property type="project" value="InterPro"/>
</dbReference>
<name>A0A1M5X3E7_9BRAD</name>
<dbReference type="InterPro" id="IPR036291">
    <property type="entry name" value="NAD(P)-bd_dom_sf"/>
</dbReference>
<dbReference type="SUPFAM" id="SSF48179">
    <property type="entry name" value="6-phosphogluconate dehydrogenase C-terminal domain-like"/>
    <property type="match status" value="1"/>
</dbReference>
<dbReference type="InterPro" id="IPR003421">
    <property type="entry name" value="Opine_DH"/>
</dbReference>
<dbReference type="PANTHER" id="PTHR38015">
    <property type="entry name" value="BLR6086 PROTEIN"/>
    <property type="match status" value="1"/>
</dbReference>
<dbReference type="InterPro" id="IPR008927">
    <property type="entry name" value="6-PGluconate_DH-like_C_sf"/>
</dbReference>
<proteinExistence type="predicted"/>
<gene>
    <name evidence="3" type="ORF">SAMN05443248_6988</name>
</gene>
<evidence type="ECO:0000259" key="1">
    <source>
        <dbReference type="Pfam" id="PF02317"/>
    </source>
</evidence>
<dbReference type="InterPro" id="IPR013328">
    <property type="entry name" value="6PGD_dom2"/>
</dbReference>
<reference evidence="3 4" key="1">
    <citation type="submission" date="2016-11" db="EMBL/GenBank/DDBJ databases">
        <authorList>
            <person name="Jaros S."/>
            <person name="Januszkiewicz K."/>
            <person name="Wedrychowicz H."/>
        </authorList>
    </citation>
    <scope>NUCLEOTIDE SEQUENCE [LARGE SCALE GENOMIC DNA]</scope>
    <source>
        <strain evidence="3 4">GAS138</strain>
    </source>
</reference>
<dbReference type="InterPro" id="IPR051729">
    <property type="entry name" value="Opine/Lysopine_DH"/>
</dbReference>
<dbReference type="RefSeq" id="WP_079605276.1">
    <property type="nucleotide sequence ID" value="NZ_LT670817.1"/>
</dbReference>
<dbReference type="Gene3D" id="3.40.50.720">
    <property type="entry name" value="NAD(P)-binding Rossmann-like Domain"/>
    <property type="match status" value="1"/>
</dbReference>
<evidence type="ECO:0000313" key="4">
    <source>
        <dbReference type="Proteomes" id="UP000189796"/>
    </source>
</evidence>
<evidence type="ECO:0000313" key="3">
    <source>
        <dbReference type="EMBL" id="SHH94340.1"/>
    </source>
</evidence>
<dbReference type="OrthoDB" id="6135265at2"/>
<accession>A0A1M5X3E7</accession>
<dbReference type="EMBL" id="LT670817">
    <property type="protein sequence ID" value="SHH94340.1"/>
    <property type="molecule type" value="Genomic_DNA"/>
</dbReference>